<reference evidence="2 3" key="1">
    <citation type="submission" date="2020-08" db="EMBL/GenBank/DDBJ databases">
        <title>Sequencing the genomes of 1000 actinobacteria strains.</title>
        <authorList>
            <person name="Klenk H.-P."/>
        </authorList>
    </citation>
    <scope>NUCLEOTIDE SEQUENCE [LARGE SCALE GENOMIC DNA]</scope>
    <source>
        <strain evidence="2 3">DSM 44230</strain>
    </source>
</reference>
<dbReference type="Proteomes" id="UP000533598">
    <property type="component" value="Unassembled WGS sequence"/>
</dbReference>
<evidence type="ECO:0000256" key="1">
    <source>
        <dbReference type="SAM" id="MobiDB-lite"/>
    </source>
</evidence>
<feature type="compositionally biased region" description="Gly residues" evidence="1">
    <location>
        <begin position="252"/>
        <end position="261"/>
    </location>
</feature>
<feature type="compositionally biased region" description="Basic and acidic residues" evidence="1">
    <location>
        <begin position="376"/>
        <end position="387"/>
    </location>
</feature>
<dbReference type="Gene3D" id="1.20.1260.20">
    <property type="entry name" value="PPE superfamily"/>
    <property type="match status" value="1"/>
</dbReference>
<dbReference type="PRINTS" id="PR01228">
    <property type="entry name" value="EGGSHELL"/>
</dbReference>
<feature type="region of interest" description="Disordered" evidence="1">
    <location>
        <begin position="252"/>
        <end position="296"/>
    </location>
</feature>
<comment type="caution">
    <text evidence="2">The sequence shown here is derived from an EMBL/GenBank/DDBJ whole genome shotgun (WGS) entry which is preliminary data.</text>
</comment>
<gene>
    <name evidence="2" type="ORF">HNR67_002673</name>
</gene>
<proteinExistence type="predicted"/>
<dbReference type="InterPro" id="IPR038332">
    <property type="entry name" value="PPE_sf"/>
</dbReference>
<sequence>MPLLIAVGAGGAAMLGINLWPSDTPRPEGIRGDQIYKWFQEGKGPGSGISPIQSAWDKVGKGYDEARDLAEKVLRDSHGVWEGKAADAARQQLSPLAAFADHAKQMAGNTAKAVGQQGTDWHGCKNQLKPVPENPPQNNLGNKLNPFTTDLDREIDKFKTDTGDNQRVYAGYGVRTEDNVKSLPTWLTPPEVSGDVSVVKPGPGGPGGPGGGGGFEGGRGGGGGLGGGLGQFGGGGGGYSGGAGGGGAGGGGTGGGGGGGSAEVPVVGTGPAYPPRDQTGSAGYVSNEVPISGGGAGGGPGGGGGYSGGAGGGGFGGAVPGGFGPGGGAGGGLGAGGSAGVGRAGGAGFGPAGGGVAGRPGASGMGGMPMGGAGAGRKEEDEEHERASFLMETEDIFGDHRSVAPPVIGE</sequence>
<feature type="region of interest" description="Disordered" evidence="1">
    <location>
        <begin position="183"/>
        <end position="227"/>
    </location>
</feature>
<protein>
    <submittedName>
        <fullName evidence="2">Uncharacterized protein</fullName>
    </submittedName>
</protein>
<evidence type="ECO:0000313" key="2">
    <source>
        <dbReference type="EMBL" id="MBB4676555.1"/>
    </source>
</evidence>
<evidence type="ECO:0000313" key="3">
    <source>
        <dbReference type="Proteomes" id="UP000533598"/>
    </source>
</evidence>
<dbReference type="RefSeq" id="WP_185002369.1">
    <property type="nucleotide sequence ID" value="NZ_BAAAUI010000015.1"/>
</dbReference>
<feature type="region of interest" description="Disordered" evidence="1">
    <location>
        <begin position="360"/>
        <end position="410"/>
    </location>
</feature>
<keyword evidence="3" id="KW-1185">Reference proteome</keyword>
<dbReference type="AlphaFoldDB" id="A0A7W7C8N8"/>
<feature type="compositionally biased region" description="Gly residues" evidence="1">
    <location>
        <begin position="205"/>
        <end position="227"/>
    </location>
</feature>
<accession>A0A7W7C8N8</accession>
<organism evidence="2 3">
    <name type="scientific">Crossiella cryophila</name>
    <dbReference type="NCBI Taxonomy" id="43355"/>
    <lineage>
        <taxon>Bacteria</taxon>
        <taxon>Bacillati</taxon>
        <taxon>Actinomycetota</taxon>
        <taxon>Actinomycetes</taxon>
        <taxon>Pseudonocardiales</taxon>
        <taxon>Pseudonocardiaceae</taxon>
        <taxon>Crossiella</taxon>
    </lineage>
</organism>
<name>A0A7W7C8N8_9PSEU</name>
<feature type="compositionally biased region" description="Gly residues" evidence="1">
    <location>
        <begin position="360"/>
        <end position="375"/>
    </location>
</feature>
<dbReference type="EMBL" id="JACHMH010000001">
    <property type="protein sequence ID" value="MBB4676555.1"/>
    <property type="molecule type" value="Genomic_DNA"/>
</dbReference>